<organism evidence="7 8">
    <name type="scientific">Tsuneonella flava</name>
    <dbReference type="NCBI Taxonomy" id="2055955"/>
    <lineage>
        <taxon>Bacteria</taxon>
        <taxon>Pseudomonadati</taxon>
        <taxon>Pseudomonadota</taxon>
        <taxon>Alphaproteobacteria</taxon>
        <taxon>Sphingomonadales</taxon>
        <taxon>Erythrobacteraceae</taxon>
        <taxon>Tsuneonella</taxon>
    </lineage>
</organism>
<feature type="domain" description="Dehydrogenase E1 component" evidence="6">
    <location>
        <begin position="38"/>
        <end position="336"/>
    </location>
</feature>
<evidence type="ECO:0000313" key="8">
    <source>
        <dbReference type="Proteomes" id="UP000663637"/>
    </source>
</evidence>
<evidence type="ECO:0000259" key="6">
    <source>
        <dbReference type="Pfam" id="PF00676"/>
    </source>
</evidence>
<dbReference type="PANTHER" id="PTHR11516">
    <property type="entry name" value="PYRUVATE DEHYDROGENASE E1 COMPONENT, ALPHA SUBUNIT BACTERIAL AND ORGANELLAR"/>
    <property type="match status" value="1"/>
</dbReference>
<keyword evidence="2" id="KW-0560">Oxidoreductase</keyword>
<dbReference type="InterPro" id="IPR001017">
    <property type="entry name" value="DH_E1"/>
</dbReference>
<evidence type="ECO:0000256" key="3">
    <source>
        <dbReference type="ARBA" id="ARBA00023052"/>
    </source>
</evidence>
<dbReference type="Gene3D" id="3.40.50.970">
    <property type="match status" value="1"/>
</dbReference>
<reference evidence="7 8" key="1">
    <citation type="submission" date="2020-09" db="EMBL/GenBank/DDBJ databases">
        <title>Complete genome sequence of altererythrobacter flavus SS-21NJ, isolated from Dongying oil sludge in Shandong province.</title>
        <authorList>
            <person name="Sun S."/>
            <person name="Zhang Z."/>
        </authorList>
    </citation>
    <scope>NUCLEOTIDE SEQUENCE [LARGE SCALE GENOMIC DNA]</scope>
    <source>
        <strain evidence="7 8">SS-21NJ</strain>
    </source>
</reference>
<sequence length="353" mass="37045">MSKQPQLSLGDLADPSKFSKPIDLDNRPTDGLLASVRDIMLIRYAEEAVAELAIAKEAVCPCHLGIGQEAVAAGVSTVLTPSDRVYGGHRSHAHFLALGGSVDAMFAEILGKVTGASKGMGGSMHLFEPSVGFHGSVPIVGATIPIAAGAALACKMDGKGAVAVAYFGDGACEEGVFHETLNMAAVMKLPVLFVAENNLYSSHLDIGQRQATDSVARFAYAAGIPTRVVDGNDVVAVAQAAEDLVGQARVGGGPGFIEAVTFRWRGHVGPNEDIDVGVRRSPEELAAWKGRDPLARLIQSLVIHRGVTRDQIDSIATKVRSQISRAVEAAREASYPDEHALLDLVYSSGRSVA</sequence>
<comment type="cofactor">
    <cofactor evidence="1">
        <name>thiamine diphosphate</name>
        <dbReference type="ChEBI" id="CHEBI:58937"/>
    </cofactor>
</comment>
<dbReference type="EMBL" id="CP061510">
    <property type="protein sequence ID" value="QSB45033.1"/>
    <property type="molecule type" value="Genomic_DNA"/>
</dbReference>
<evidence type="ECO:0000256" key="5">
    <source>
        <dbReference type="ARBA" id="ARBA00051231"/>
    </source>
</evidence>
<dbReference type="InterPro" id="IPR029061">
    <property type="entry name" value="THDP-binding"/>
</dbReference>
<gene>
    <name evidence="7" type="ORF">IDJ81_02385</name>
</gene>
<dbReference type="RefSeq" id="WP_205443410.1">
    <property type="nucleotide sequence ID" value="NZ_CP061510.1"/>
</dbReference>
<proteinExistence type="predicted"/>
<protein>
    <submittedName>
        <fullName evidence="7">Thiamine pyrophosphate-dependent dehydrogenase E1 component subunit alpha</fullName>
    </submittedName>
</protein>
<keyword evidence="3" id="KW-0786">Thiamine pyrophosphate</keyword>
<evidence type="ECO:0000256" key="1">
    <source>
        <dbReference type="ARBA" id="ARBA00001964"/>
    </source>
</evidence>
<dbReference type="InterPro" id="IPR050642">
    <property type="entry name" value="PDH_E1_Alpha_Subunit"/>
</dbReference>
<evidence type="ECO:0000256" key="4">
    <source>
        <dbReference type="ARBA" id="ARBA00025211"/>
    </source>
</evidence>
<dbReference type="Pfam" id="PF00676">
    <property type="entry name" value="E1_dh"/>
    <property type="match status" value="1"/>
</dbReference>
<dbReference type="CDD" id="cd02000">
    <property type="entry name" value="TPP_E1_PDC_ADC_BCADC"/>
    <property type="match status" value="1"/>
</dbReference>
<name>A0ABX7KB45_9SPHN</name>
<keyword evidence="8" id="KW-1185">Reference proteome</keyword>
<comment type="catalytic activity">
    <reaction evidence="5">
        <text>N(6)-[(R)-lipoyl]-L-lysyl-[protein] + pyruvate + H(+) = N(6)-[(R)-S(8)-acetyldihydrolipoyl]-L-lysyl-[protein] + CO2</text>
        <dbReference type="Rhea" id="RHEA:19189"/>
        <dbReference type="Rhea" id="RHEA-COMP:10474"/>
        <dbReference type="Rhea" id="RHEA-COMP:10478"/>
        <dbReference type="ChEBI" id="CHEBI:15361"/>
        <dbReference type="ChEBI" id="CHEBI:15378"/>
        <dbReference type="ChEBI" id="CHEBI:16526"/>
        <dbReference type="ChEBI" id="CHEBI:83099"/>
        <dbReference type="ChEBI" id="CHEBI:83111"/>
        <dbReference type="EC" id="1.2.4.1"/>
    </reaction>
</comment>
<accession>A0ABX7KB45</accession>
<evidence type="ECO:0000256" key="2">
    <source>
        <dbReference type="ARBA" id="ARBA00023002"/>
    </source>
</evidence>
<dbReference type="Proteomes" id="UP000663637">
    <property type="component" value="Chromosome"/>
</dbReference>
<dbReference type="SUPFAM" id="SSF52518">
    <property type="entry name" value="Thiamin diphosphate-binding fold (THDP-binding)"/>
    <property type="match status" value="1"/>
</dbReference>
<comment type="function">
    <text evidence="4">The pyruvate dehydrogenase complex catalyzes the overall conversion of pyruvate to acetyl-CoA and CO(2). It contains multiple copies of three enzymatic components: pyruvate dehydrogenase (E1), dihydrolipoamide acetyltransferase (E2) and lipoamide dehydrogenase (E3).</text>
</comment>
<dbReference type="PANTHER" id="PTHR11516:SF60">
    <property type="entry name" value="PYRUVATE DEHYDROGENASE E1 COMPONENT SUBUNIT ALPHA"/>
    <property type="match status" value="1"/>
</dbReference>
<evidence type="ECO:0000313" key="7">
    <source>
        <dbReference type="EMBL" id="QSB45033.1"/>
    </source>
</evidence>